<gene>
    <name evidence="5" type="ORF">FRX94_00910</name>
</gene>
<protein>
    <recommendedName>
        <fullName evidence="4">Type I restriction modification DNA specificity domain-containing protein</fullName>
    </recommendedName>
</protein>
<dbReference type="PANTHER" id="PTHR30408">
    <property type="entry name" value="TYPE-1 RESTRICTION ENZYME ECOKI SPECIFICITY PROTEIN"/>
    <property type="match status" value="1"/>
</dbReference>
<dbReference type="SUPFAM" id="SSF116734">
    <property type="entry name" value="DNA methylase specificity domain"/>
    <property type="match status" value="2"/>
</dbReference>
<evidence type="ECO:0000256" key="1">
    <source>
        <dbReference type="ARBA" id="ARBA00010923"/>
    </source>
</evidence>
<evidence type="ECO:0000313" key="5">
    <source>
        <dbReference type="EMBL" id="TWT29110.1"/>
    </source>
</evidence>
<dbReference type="RefSeq" id="WP_146323227.1">
    <property type="nucleotide sequence ID" value="NZ_BAABLR010000076.1"/>
</dbReference>
<dbReference type="InterPro" id="IPR044946">
    <property type="entry name" value="Restrct_endonuc_typeI_TRD_sf"/>
</dbReference>
<dbReference type="PANTHER" id="PTHR30408:SF12">
    <property type="entry name" value="TYPE I RESTRICTION ENZYME MJAVIII SPECIFICITY SUBUNIT"/>
    <property type="match status" value="1"/>
</dbReference>
<keyword evidence="3" id="KW-0238">DNA-binding</keyword>
<dbReference type="EMBL" id="VOHM01000001">
    <property type="protein sequence ID" value="TWT29110.1"/>
    <property type="molecule type" value="Genomic_DNA"/>
</dbReference>
<dbReference type="OrthoDB" id="3197085at2"/>
<dbReference type="InterPro" id="IPR052021">
    <property type="entry name" value="Type-I_RS_S_subunit"/>
</dbReference>
<evidence type="ECO:0000256" key="2">
    <source>
        <dbReference type="ARBA" id="ARBA00022747"/>
    </source>
</evidence>
<evidence type="ECO:0000313" key="6">
    <source>
        <dbReference type="Proteomes" id="UP000320791"/>
    </source>
</evidence>
<sequence length="388" mass="43155">MSRWPMVKLGEVSALNPRRDQSISDATIISFIEMKSLLESGSVCPVIQSAKKYLKGYSTFRNHDVLVAKSTPCFQNNKIGLARIDTSYGFGTTEFHVLRAQEELLAPEYLVLFLRQQKVLAAGEARMTGSGGQRRVPKSFLENLKIPLPPLNEQKRIAEILGGVADCLIAVQSEIDKVESLVAGVISRFSDDGKMMRLDELAVISGGLSLGSHRKSKPLTSKYLRVANVFWGQVSYEEIKELKCTEKELERTILQDGDIVIVEAHANKFQVGRSATIRNCNEQLVFQNHLFRARPVAGIDSDVLAAMLSSFIVRRQLYQMAKTTSGLNTISISQVRSLQIPVPTDSGQVALNSNLRQLDHLCQLLRQKLALLEELQRSLSARAFDGRP</sequence>
<evidence type="ECO:0000259" key="4">
    <source>
        <dbReference type="Pfam" id="PF01420"/>
    </source>
</evidence>
<organism evidence="5 6">
    <name type="scientific">Corynebacterium canis</name>
    <dbReference type="NCBI Taxonomy" id="679663"/>
    <lineage>
        <taxon>Bacteria</taxon>
        <taxon>Bacillati</taxon>
        <taxon>Actinomycetota</taxon>
        <taxon>Actinomycetes</taxon>
        <taxon>Mycobacteriales</taxon>
        <taxon>Corynebacteriaceae</taxon>
        <taxon>Corynebacterium</taxon>
    </lineage>
</organism>
<dbReference type="GO" id="GO:0009307">
    <property type="term" value="P:DNA restriction-modification system"/>
    <property type="evidence" value="ECO:0007669"/>
    <property type="project" value="UniProtKB-KW"/>
</dbReference>
<feature type="domain" description="Type I restriction modification DNA specificity" evidence="4">
    <location>
        <begin position="2"/>
        <end position="170"/>
    </location>
</feature>
<dbReference type="Gene3D" id="3.90.220.20">
    <property type="entry name" value="DNA methylase specificity domains"/>
    <property type="match status" value="2"/>
</dbReference>
<keyword evidence="2" id="KW-0680">Restriction system</keyword>
<dbReference type="AlphaFoldDB" id="A0A5C5UUA9"/>
<evidence type="ECO:0000256" key="3">
    <source>
        <dbReference type="ARBA" id="ARBA00023125"/>
    </source>
</evidence>
<dbReference type="Proteomes" id="UP000320791">
    <property type="component" value="Unassembled WGS sequence"/>
</dbReference>
<proteinExistence type="inferred from homology"/>
<dbReference type="Pfam" id="PF01420">
    <property type="entry name" value="Methylase_S"/>
    <property type="match status" value="1"/>
</dbReference>
<reference evidence="5 6" key="1">
    <citation type="submission" date="2019-08" db="EMBL/GenBank/DDBJ databases">
        <authorList>
            <person name="Lei W."/>
        </authorList>
    </citation>
    <scope>NUCLEOTIDE SEQUENCE [LARGE SCALE GENOMIC DNA]</scope>
    <source>
        <strain evidence="5 6">CCUG 58627</strain>
    </source>
</reference>
<name>A0A5C5UUA9_9CORY</name>
<dbReference type="GO" id="GO:0003677">
    <property type="term" value="F:DNA binding"/>
    <property type="evidence" value="ECO:0007669"/>
    <property type="project" value="UniProtKB-KW"/>
</dbReference>
<accession>A0A5C5UUA9</accession>
<keyword evidence="6" id="KW-1185">Reference proteome</keyword>
<dbReference type="InterPro" id="IPR000055">
    <property type="entry name" value="Restrct_endonuc_typeI_TRD"/>
</dbReference>
<comment type="similarity">
    <text evidence="1">Belongs to the type-I restriction system S methylase family.</text>
</comment>
<dbReference type="CDD" id="cd17260">
    <property type="entry name" value="RMtype1_S_EcoEI-TRD1-CR1_like"/>
    <property type="match status" value="1"/>
</dbReference>
<comment type="caution">
    <text evidence="5">The sequence shown here is derived from an EMBL/GenBank/DDBJ whole genome shotgun (WGS) entry which is preliminary data.</text>
</comment>